<proteinExistence type="predicted"/>
<evidence type="ECO:0000313" key="2">
    <source>
        <dbReference type="Proteomes" id="UP000245466"/>
    </source>
</evidence>
<dbReference type="InterPro" id="IPR029044">
    <property type="entry name" value="Nucleotide-diphossugar_trans"/>
</dbReference>
<evidence type="ECO:0008006" key="3">
    <source>
        <dbReference type="Google" id="ProtNLM"/>
    </source>
</evidence>
<dbReference type="Proteomes" id="UP000245466">
    <property type="component" value="Unassembled WGS sequence"/>
</dbReference>
<protein>
    <recommendedName>
        <fullName evidence="3">Glycosyl transferase</fullName>
    </recommendedName>
</protein>
<dbReference type="RefSeq" id="WP_116544537.1">
    <property type="nucleotide sequence ID" value="NZ_QEKI01000013.1"/>
</dbReference>
<dbReference type="SUPFAM" id="SSF53448">
    <property type="entry name" value="Nucleotide-diphospho-sugar transferases"/>
    <property type="match status" value="1"/>
</dbReference>
<comment type="caution">
    <text evidence="1">The sequence shown here is derived from an EMBL/GenBank/DDBJ whole genome shotgun (WGS) entry which is preliminary data.</text>
</comment>
<dbReference type="Gene3D" id="3.90.550.10">
    <property type="entry name" value="Spore Coat Polysaccharide Biosynthesis Protein SpsA, Chain A"/>
    <property type="match status" value="1"/>
</dbReference>
<gene>
    <name evidence="1" type="ORF">C8E01_11323</name>
</gene>
<organism evidence="1 2">
    <name type="scientific">Pontibacter virosus</name>
    <dbReference type="NCBI Taxonomy" id="1765052"/>
    <lineage>
        <taxon>Bacteria</taxon>
        <taxon>Pseudomonadati</taxon>
        <taxon>Bacteroidota</taxon>
        <taxon>Cytophagia</taxon>
        <taxon>Cytophagales</taxon>
        <taxon>Hymenobacteraceae</taxon>
        <taxon>Pontibacter</taxon>
    </lineage>
</organism>
<dbReference type="AlphaFoldDB" id="A0A2U1ARJ8"/>
<dbReference type="EMBL" id="QEKI01000013">
    <property type="protein sequence ID" value="PVY39036.1"/>
    <property type="molecule type" value="Genomic_DNA"/>
</dbReference>
<name>A0A2U1ARJ8_9BACT</name>
<keyword evidence="2" id="KW-1185">Reference proteome</keyword>
<evidence type="ECO:0000313" key="1">
    <source>
        <dbReference type="EMBL" id="PVY39036.1"/>
    </source>
</evidence>
<sequence length="327" mass="38369">MLNFCTLFDTKFLPYGLNLHSSLMQHAGSFHLYIFAFDDKCHEVLLKLNLPHTTVISLSEFEDEALLAIKPTRTRGEYCWTCTPSTILYCINTFGLENCTYIDSDIYFYEDPVHLLQEMGEKEILLTLHRYTPKYDETHLSGKFCVQFMTFKNKPESLAALDWWRNACIDWCYNRVEDGKFGDQKYLDDWETCFDNVHVLQNPGGGVAPWNVQQYGIEQKGSETYVTFEGREYKLNFYHFHGLRFLSDSKLSLCEYSLPRKVVALLYGPYISLYLQHYKMLKQLDSSLDLWLPAGRDLSTFKKNTLNFLKGKYNIHRINKFVKAWPN</sequence>
<reference evidence="1 2" key="1">
    <citation type="submission" date="2018-04" db="EMBL/GenBank/DDBJ databases">
        <title>Genomic Encyclopedia of Type Strains, Phase IV (KMG-IV): sequencing the most valuable type-strain genomes for metagenomic binning, comparative biology and taxonomic classification.</title>
        <authorList>
            <person name="Goeker M."/>
        </authorList>
    </citation>
    <scope>NUCLEOTIDE SEQUENCE [LARGE SCALE GENOMIC DNA]</scope>
    <source>
        <strain evidence="1 2">DSM 100231</strain>
    </source>
</reference>
<accession>A0A2U1ARJ8</accession>
<dbReference type="OrthoDB" id="186344at2"/>